<dbReference type="Gene3D" id="3.90.550.10">
    <property type="entry name" value="Spore Coat Polysaccharide Biosynthesis Protein SpsA, Chain A"/>
    <property type="match status" value="1"/>
</dbReference>
<accession>A0A1I5YXK2</accession>
<protein>
    <recommendedName>
        <fullName evidence="3">Glycosyltransferase 2-like domain-containing protein</fullName>
    </recommendedName>
</protein>
<dbReference type="RefSeq" id="WP_093011910.1">
    <property type="nucleotide sequence ID" value="NZ_FOXV01000007.1"/>
</dbReference>
<dbReference type="EMBL" id="FOXV01000007">
    <property type="protein sequence ID" value="SFQ48932.1"/>
    <property type="molecule type" value="Genomic_DNA"/>
</dbReference>
<evidence type="ECO:0008006" key="3">
    <source>
        <dbReference type="Google" id="ProtNLM"/>
    </source>
</evidence>
<organism evidence="1 2">
    <name type="scientific">Roseivivax halotolerans</name>
    <dbReference type="NCBI Taxonomy" id="93684"/>
    <lineage>
        <taxon>Bacteria</taxon>
        <taxon>Pseudomonadati</taxon>
        <taxon>Pseudomonadota</taxon>
        <taxon>Alphaproteobacteria</taxon>
        <taxon>Rhodobacterales</taxon>
        <taxon>Roseobacteraceae</taxon>
        <taxon>Roseivivax</taxon>
    </lineage>
</organism>
<dbReference type="PANTHER" id="PTHR43179">
    <property type="entry name" value="RHAMNOSYLTRANSFERASE WBBL"/>
    <property type="match status" value="1"/>
</dbReference>
<keyword evidence="2" id="KW-1185">Reference proteome</keyword>
<gene>
    <name evidence="1" type="ORF">SAMN05421853_10727</name>
</gene>
<reference evidence="2" key="1">
    <citation type="submission" date="2016-10" db="EMBL/GenBank/DDBJ databases">
        <authorList>
            <person name="Varghese N."/>
            <person name="Submissions S."/>
        </authorList>
    </citation>
    <scope>NUCLEOTIDE SEQUENCE [LARGE SCALE GENOMIC DNA]</scope>
    <source>
        <strain evidence="2">JCM 10271</strain>
    </source>
</reference>
<dbReference type="InterPro" id="IPR029044">
    <property type="entry name" value="Nucleotide-diphossugar_trans"/>
</dbReference>
<evidence type="ECO:0000313" key="2">
    <source>
        <dbReference type="Proteomes" id="UP000243106"/>
    </source>
</evidence>
<dbReference type="CDD" id="cd04186">
    <property type="entry name" value="GT_2_like_c"/>
    <property type="match status" value="1"/>
</dbReference>
<dbReference type="AlphaFoldDB" id="A0A1I5YXK2"/>
<sequence>MSRPIETVLAVVLNWRSAKMTERAMRALAEALDGLDAEIVVVDNDSRDGSEDALRRAVETGQWPVPVRVVQSGHNGGYGFGNNVGIRAGRSDGKRPDAVYILNSDAFPDKDAVRALIHYLDAHPEVGLAGSQLYNDEDPHHSSAFRFPTLAGEFEQTARTGPISKLLREKRIVIADLTRTRQVDWLAGASAMIRQDVLDQIGLFDEDFFLYYEETELFLRARRAGWTTMYVTESRVRHLGSVSTGMKDWHEFPDYWFESRWMYFEKAHGRGYAAAATLARGAGLLVWKLRRLLGAPRLDAPGMFRRLMGHGLRRFFGTSARATHPLTAEPRRSEP</sequence>
<dbReference type="Pfam" id="PF13641">
    <property type="entry name" value="Glyco_tranf_2_3"/>
    <property type="match status" value="1"/>
</dbReference>
<dbReference type="STRING" id="93684.SAMN05421853_10727"/>
<dbReference type="PANTHER" id="PTHR43179:SF7">
    <property type="entry name" value="RHAMNOSYLTRANSFERASE WBBL"/>
    <property type="match status" value="1"/>
</dbReference>
<name>A0A1I5YXK2_9RHOB</name>
<evidence type="ECO:0000313" key="1">
    <source>
        <dbReference type="EMBL" id="SFQ48932.1"/>
    </source>
</evidence>
<dbReference type="SUPFAM" id="SSF53448">
    <property type="entry name" value="Nucleotide-diphospho-sugar transferases"/>
    <property type="match status" value="1"/>
</dbReference>
<dbReference type="Proteomes" id="UP000243106">
    <property type="component" value="Unassembled WGS sequence"/>
</dbReference>
<proteinExistence type="predicted"/>